<name>B3SF92_TRIAD</name>
<dbReference type="KEGG" id="tad:TRIADDRAFT_62898"/>
<evidence type="ECO:0000313" key="4">
    <source>
        <dbReference type="Proteomes" id="UP000009022"/>
    </source>
</evidence>
<dbReference type="RefSeq" id="XP_002118911.1">
    <property type="nucleotide sequence ID" value="XM_002118875.1"/>
</dbReference>
<organism evidence="3 4">
    <name type="scientific">Trichoplax adhaerens</name>
    <name type="common">Trichoplax reptans</name>
    <dbReference type="NCBI Taxonomy" id="10228"/>
    <lineage>
        <taxon>Eukaryota</taxon>
        <taxon>Metazoa</taxon>
        <taxon>Placozoa</taxon>
        <taxon>Uniplacotomia</taxon>
        <taxon>Trichoplacea</taxon>
        <taxon>Trichoplacidae</taxon>
        <taxon>Trichoplax</taxon>
    </lineage>
</organism>
<evidence type="ECO:0000256" key="1">
    <source>
        <dbReference type="ARBA" id="ARBA00005350"/>
    </source>
</evidence>
<dbReference type="PANTHER" id="PTHR23248">
    <property type="entry name" value="PHOSPHOLIPID SCRAMBLASE-RELATED"/>
    <property type="match status" value="1"/>
</dbReference>
<feature type="transmembrane region" description="Helical" evidence="2">
    <location>
        <begin position="69"/>
        <end position="89"/>
    </location>
</feature>
<evidence type="ECO:0000313" key="3">
    <source>
        <dbReference type="EMBL" id="EDV18603.1"/>
    </source>
</evidence>
<dbReference type="GeneID" id="6760125"/>
<keyword evidence="2" id="KW-0564">Palmitate</keyword>
<comment type="function">
    <text evidence="2">May mediate accelerated ATP-independent bidirectional transbilayer migration of phospholipids upon binding calcium ions that results in a loss of phospholipid asymmetry in the plasma membrane.</text>
</comment>
<dbReference type="CTD" id="6760125"/>
<comment type="cofactor">
    <cofactor evidence="2">
        <name>Ca(2+)</name>
        <dbReference type="ChEBI" id="CHEBI:29108"/>
    </cofactor>
</comment>
<evidence type="ECO:0000256" key="2">
    <source>
        <dbReference type="RuleBase" id="RU363116"/>
    </source>
</evidence>
<dbReference type="InterPro" id="IPR005552">
    <property type="entry name" value="Scramblase"/>
</dbReference>
<feature type="non-terminal residue" evidence="3">
    <location>
        <position position="1"/>
    </location>
</feature>
<accession>B3SF92</accession>
<dbReference type="PANTHER" id="PTHR23248:SF9">
    <property type="entry name" value="PHOSPHOLIPID SCRAMBLASE"/>
    <property type="match status" value="1"/>
</dbReference>
<dbReference type="Proteomes" id="UP000009022">
    <property type="component" value="Unassembled WGS sequence"/>
</dbReference>
<sequence>VVDTDGQNVGSIVKGWSGMRSVVSQDRLDINSVPMDLDVKNKALMMGAGILIDYMLFQRVMADNNRLTRVALILLSLISVSYVGLPVIFGVNQNKSFRLHATNSTKARKDAKRPLFKTDKIVGAKMITIVITDLICWLPMYVILLKAAVGLGLAKLIITIIS</sequence>
<keyword evidence="4" id="KW-1185">Reference proteome</keyword>
<dbReference type="GO" id="GO:0017128">
    <property type="term" value="F:phospholipid scramblase activity"/>
    <property type="evidence" value="ECO:0007669"/>
    <property type="project" value="InterPro"/>
</dbReference>
<dbReference type="HOGENOM" id="CLU_1639685_0_0_1"/>
<dbReference type="EMBL" id="DS986019">
    <property type="protein sequence ID" value="EDV18603.1"/>
    <property type="molecule type" value="Genomic_DNA"/>
</dbReference>
<keyword evidence="2" id="KW-0812">Transmembrane</keyword>
<reference evidence="3 4" key="1">
    <citation type="journal article" date="2008" name="Nature">
        <title>The Trichoplax genome and the nature of placozoans.</title>
        <authorList>
            <person name="Srivastava M."/>
            <person name="Begovic E."/>
            <person name="Chapman J."/>
            <person name="Putnam N.H."/>
            <person name="Hellsten U."/>
            <person name="Kawashima T."/>
            <person name="Kuo A."/>
            <person name="Mitros T."/>
            <person name="Salamov A."/>
            <person name="Carpenter M.L."/>
            <person name="Signorovitch A.Y."/>
            <person name="Moreno M.A."/>
            <person name="Kamm K."/>
            <person name="Grimwood J."/>
            <person name="Schmutz J."/>
            <person name="Shapiro H."/>
            <person name="Grigoriev I.V."/>
            <person name="Buss L.W."/>
            <person name="Schierwater B."/>
            <person name="Dellaporta S.L."/>
            <person name="Rokhsar D.S."/>
        </authorList>
    </citation>
    <scope>NUCLEOTIDE SEQUENCE [LARGE SCALE GENOMIC DNA]</scope>
    <source>
        <strain evidence="3 4">Grell-BS-1999</strain>
    </source>
</reference>
<dbReference type="PhylomeDB" id="B3SF92"/>
<keyword evidence="2" id="KW-0449">Lipoprotein</keyword>
<gene>
    <name evidence="3" type="ORF">TRIADDRAFT_62898</name>
</gene>
<dbReference type="AlphaFoldDB" id="B3SF92"/>
<protein>
    <recommendedName>
        <fullName evidence="2">Phospholipid scramblase</fullName>
    </recommendedName>
</protein>
<comment type="similarity">
    <text evidence="1 2">Belongs to the phospholipid scramblase family.</text>
</comment>
<dbReference type="InParanoid" id="B3SF92"/>
<keyword evidence="2" id="KW-0106">Calcium</keyword>
<dbReference type="Pfam" id="PF03803">
    <property type="entry name" value="Scramblase"/>
    <property type="match status" value="1"/>
</dbReference>
<keyword evidence="2" id="KW-1133">Transmembrane helix</keyword>
<proteinExistence type="inferred from homology"/>
<keyword evidence="2" id="KW-0472">Membrane</keyword>